<dbReference type="WBParaSite" id="Minc3s02104g28309">
    <property type="protein sequence ID" value="Minc3s02104g28309"/>
    <property type="gene ID" value="Minc3s02104g28309"/>
</dbReference>
<organism evidence="2 3">
    <name type="scientific">Meloidogyne incognita</name>
    <name type="common">Southern root-knot nematode worm</name>
    <name type="synonym">Oxyuris incognita</name>
    <dbReference type="NCBI Taxonomy" id="6306"/>
    <lineage>
        <taxon>Eukaryota</taxon>
        <taxon>Metazoa</taxon>
        <taxon>Ecdysozoa</taxon>
        <taxon>Nematoda</taxon>
        <taxon>Chromadorea</taxon>
        <taxon>Rhabditida</taxon>
        <taxon>Tylenchina</taxon>
        <taxon>Tylenchomorpha</taxon>
        <taxon>Tylenchoidea</taxon>
        <taxon>Meloidogynidae</taxon>
        <taxon>Meloidogyninae</taxon>
        <taxon>Meloidogyne</taxon>
        <taxon>Meloidogyne incognita group</taxon>
    </lineage>
</organism>
<name>A0A914MP31_MELIC</name>
<dbReference type="GO" id="GO:0005634">
    <property type="term" value="C:nucleus"/>
    <property type="evidence" value="ECO:0007669"/>
    <property type="project" value="InterPro"/>
</dbReference>
<keyword evidence="2" id="KW-1185">Reference proteome</keyword>
<dbReference type="Gene3D" id="1.20.120.2010">
    <property type="entry name" value="NAB conserved domain 2"/>
    <property type="match status" value="1"/>
</dbReference>
<dbReference type="Pfam" id="PF04905">
    <property type="entry name" value="NCD2"/>
    <property type="match status" value="1"/>
</dbReference>
<dbReference type="InterPro" id="IPR006989">
    <property type="entry name" value="NAB_co-repressor_dom"/>
</dbReference>
<dbReference type="PANTHER" id="PTHR12623">
    <property type="entry name" value="NGFI-A BINDING PROTEIN"/>
    <property type="match status" value="1"/>
</dbReference>
<dbReference type="PANTHER" id="PTHR12623:SF10">
    <property type="entry name" value="NGFI-A-BINDING PROTEIN HOMOLOG"/>
    <property type="match status" value="1"/>
</dbReference>
<evidence type="ECO:0000259" key="1">
    <source>
        <dbReference type="Pfam" id="PF04905"/>
    </source>
</evidence>
<dbReference type="Proteomes" id="UP000887563">
    <property type="component" value="Unplaced"/>
</dbReference>
<accession>A0A914MP31</accession>
<proteinExistence type="predicted"/>
<reference evidence="3" key="1">
    <citation type="submission" date="2022-11" db="UniProtKB">
        <authorList>
            <consortium name="WormBaseParasite"/>
        </authorList>
    </citation>
    <scope>IDENTIFICATION</scope>
</reference>
<dbReference type="GO" id="GO:0003712">
    <property type="term" value="F:transcription coregulator activity"/>
    <property type="evidence" value="ECO:0007669"/>
    <property type="project" value="InterPro"/>
</dbReference>
<protein>
    <submittedName>
        <fullName evidence="3">NAB co-repressor domain-containing protein</fullName>
    </submittedName>
</protein>
<feature type="domain" description="NAB co-repressor" evidence="1">
    <location>
        <begin position="4"/>
        <end position="74"/>
    </location>
</feature>
<dbReference type="GO" id="GO:0045892">
    <property type="term" value="P:negative regulation of DNA-templated transcription"/>
    <property type="evidence" value="ECO:0007669"/>
    <property type="project" value="InterPro"/>
</dbReference>
<dbReference type="AlphaFoldDB" id="A0A914MP31"/>
<evidence type="ECO:0000313" key="3">
    <source>
        <dbReference type="WBParaSite" id="Minc3s02104g28309"/>
    </source>
</evidence>
<dbReference type="InterPro" id="IPR039040">
    <property type="entry name" value="NAB_fam"/>
</dbReference>
<dbReference type="InterPro" id="IPR038398">
    <property type="entry name" value="NCD2_sf"/>
</dbReference>
<sequence>MEALALPQDDPLRVEHFRLFSRFYGRFDAKRHSDRTLTRHECVVNESAAQLCLLRPDLLTRRDQLFPLARKVKKLYIQTPNTSM</sequence>
<evidence type="ECO:0000313" key="2">
    <source>
        <dbReference type="Proteomes" id="UP000887563"/>
    </source>
</evidence>